<dbReference type="Proteomes" id="UP000055048">
    <property type="component" value="Unassembled WGS sequence"/>
</dbReference>
<organism evidence="1 2">
    <name type="scientific">Trichinella murrelli</name>
    <dbReference type="NCBI Taxonomy" id="144512"/>
    <lineage>
        <taxon>Eukaryota</taxon>
        <taxon>Metazoa</taxon>
        <taxon>Ecdysozoa</taxon>
        <taxon>Nematoda</taxon>
        <taxon>Enoplea</taxon>
        <taxon>Dorylaimia</taxon>
        <taxon>Trichinellida</taxon>
        <taxon>Trichinellidae</taxon>
        <taxon>Trichinella</taxon>
    </lineage>
</organism>
<keyword evidence="2" id="KW-1185">Reference proteome</keyword>
<name>A0A0V0UBM5_9BILA</name>
<proteinExistence type="predicted"/>
<sequence length="100" mass="11834">MHKYAVIALPFIFSNLRCFREKNLHNNAILRSNMKCIHQMLHKYAVIALPFIFSNLRCFREKNLHNNAILRIWHVVSYNFAVQHHPSITDAEDEEMTALI</sequence>
<evidence type="ECO:0000313" key="2">
    <source>
        <dbReference type="Proteomes" id="UP000055048"/>
    </source>
</evidence>
<evidence type="ECO:0000313" key="1">
    <source>
        <dbReference type="EMBL" id="KRX48750.1"/>
    </source>
</evidence>
<protein>
    <submittedName>
        <fullName evidence="1">Uncharacterized protein</fullName>
    </submittedName>
</protein>
<accession>A0A0V0UBM5</accession>
<gene>
    <name evidence="1" type="ORF">T05_16007</name>
</gene>
<dbReference type="AlphaFoldDB" id="A0A0V0UBM5"/>
<reference evidence="1 2" key="1">
    <citation type="submission" date="2015-01" db="EMBL/GenBank/DDBJ databases">
        <title>Evolution of Trichinella species and genotypes.</title>
        <authorList>
            <person name="Korhonen P.K."/>
            <person name="Edoardo P."/>
            <person name="Giuseppe L.R."/>
            <person name="Gasser R.B."/>
        </authorList>
    </citation>
    <scope>NUCLEOTIDE SEQUENCE [LARGE SCALE GENOMIC DNA]</scope>
    <source>
        <strain evidence="1">ISS417</strain>
    </source>
</reference>
<dbReference type="EMBL" id="JYDJ01000025">
    <property type="protein sequence ID" value="KRX48750.1"/>
    <property type="molecule type" value="Genomic_DNA"/>
</dbReference>
<comment type="caution">
    <text evidence="1">The sequence shown here is derived from an EMBL/GenBank/DDBJ whole genome shotgun (WGS) entry which is preliminary data.</text>
</comment>